<dbReference type="AlphaFoldDB" id="A0A5Q2FFJ3"/>
<name>A0A5Q2FFJ3_9ACTN</name>
<dbReference type="Pfam" id="PF07811">
    <property type="entry name" value="TadE"/>
    <property type="match status" value="1"/>
</dbReference>
<accession>A0A5Q2FFJ3</accession>
<reference evidence="2 3" key="1">
    <citation type="submission" date="2019-10" db="EMBL/GenBank/DDBJ databases">
        <title>Genomic analysis of Raineyella sp. CBA3103.</title>
        <authorList>
            <person name="Roh S.W."/>
        </authorList>
    </citation>
    <scope>NUCLEOTIDE SEQUENCE [LARGE SCALE GENOMIC DNA]</scope>
    <source>
        <strain evidence="2 3">CBA3103</strain>
    </source>
</reference>
<organism evidence="2 3">
    <name type="scientific">Raineyella fluvialis</name>
    <dbReference type="NCBI Taxonomy" id="2662261"/>
    <lineage>
        <taxon>Bacteria</taxon>
        <taxon>Bacillati</taxon>
        <taxon>Actinomycetota</taxon>
        <taxon>Actinomycetes</taxon>
        <taxon>Propionibacteriales</taxon>
        <taxon>Propionibacteriaceae</taxon>
        <taxon>Raineyella</taxon>
    </lineage>
</organism>
<evidence type="ECO:0000259" key="1">
    <source>
        <dbReference type="Pfam" id="PF07811"/>
    </source>
</evidence>
<proteinExistence type="predicted"/>
<sequence length="130" mass="13258">MRKSDRGAEVVEFALLAPILMALILGTIEFGFAFLAQATIAGAAREAARDMAIHNNPDQARMVAVNAAVPVVVFANPTEEIGIAATCPTGAAGQVVVTINHPYVGLTGWLATVAPTGVTLGGKGVMRCGG</sequence>
<dbReference type="InterPro" id="IPR012495">
    <property type="entry name" value="TadE-like_dom"/>
</dbReference>
<dbReference type="RefSeq" id="WP_153572823.1">
    <property type="nucleotide sequence ID" value="NZ_CP045725.1"/>
</dbReference>
<gene>
    <name evidence="2" type="ORF">Rai3103_12195</name>
</gene>
<evidence type="ECO:0000313" key="3">
    <source>
        <dbReference type="Proteomes" id="UP000386847"/>
    </source>
</evidence>
<feature type="domain" description="TadE-like" evidence="1">
    <location>
        <begin position="7"/>
        <end position="49"/>
    </location>
</feature>
<dbReference type="Proteomes" id="UP000386847">
    <property type="component" value="Chromosome"/>
</dbReference>
<keyword evidence="3" id="KW-1185">Reference proteome</keyword>
<dbReference type="EMBL" id="CP045725">
    <property type="protein sequence ID" value="QGF24294.1"/>
    <property type="molecule type" value="Genomic_DNA"/>
</dbReference>
<dbReference type="KEGG" id="rain:Rai3103_12195"/>
<protein>
    <submittedName>
        <fullName evidence="2">Pilus assembly protein</fullName>
    </submittedName>
</protein>
<evidence type="ECO:0000313" key="2">
    <source>
        <dbReference type="EMBL" id="QGF24294.1"/>
    </source>
</evidence>